<dbReference type="EMBL" id="JAMTCS010000005">
    <property type="protein sequence ID" value="MCP2264684.1"/>
    <property type="molecule type" value="Genomic_DNA"/>
</dbReference>
<dbReference type="GO" id="GO:0016740">
    <property type="term" value="F:transferase activity"/>
    <property type="evidence" value="ECO:0007669"/>
    <property type="project" value="UniProtKB-KW"/>
</dbReference>
<gene>
    <name evidence="3" type="ORF">APR03_002022</name>
</gene>
<reference evidence="3" key="1">
    <citation type="submission" date="2022-06" db="EMBL/GenBank/DDBJ databases">
        <title>Genomic Encyclopedia of Archaeal and Bacterial Type Strains, Phase II (KMG-II): from individual species to whole genera.</title>
        <authorList>
            <person name="Goeker M."/>
        </authorList>
    </citation>
    <scope>NUCLEOTIDE SEQUENCE</scope>
    <source>
        <strain evidence="3">DSM 26652</strain>
    </source>
</reference>
<name>A0A9X2G7L0_9MICO</name>
<protein>
    <submittedName>
        <fullName evidence="3">Glycosyl transferase family 2</fullName>
    </submittedName>
</protein>
<feature type="compositionally biased region" description="Pro residues" evidence="1">
    <location>
        <begin position="268"/>
        <end position="280"/>
    </location>
</feature>
<evidence type="ECO:0000313" key="3">
    <source>
        <dbReference type="EMBL" id="MCP2264684.1"/>
    </source>
</evidence>
<keyword evidence="3" id="KW-0808">Transferase</keyword>
<proteinExistence type="predicted"/>
<accession>A0A9X2G7L0</accession>
<feature type="domain" description="Glycosyltransferase 2-like" evidence="2">
    <location>
        <begin position="12"/>
        <end position="139"/>
    </location>
</feature>
<dbReference type="RefSeq" id="WP_253835332.1">
    <property type="nucleotide sequence ID" value="NZ_JAMTCS010000005.1"/>
</dbReference>
<keyword evidence="4" id="KW-1185">Reference proteome</keyword>
<dbReference type="AlphaFoldDB" id="A0A9X2G7L0"/>
<dbReference type="InterPro" id="IPR050834">
    <property type="entry name" value="Glycosyltransf_2"/>
</dbReference>
<dbReference type="PANTHER" id="PTHR43685:SF2">
    <property type="entry name" value="GLYCOSYLTRANSFERASE 2-LIKE DOMAIN-CONTAINING PROTEIN"/>
    <property type="match status" value="1"/>
</dbReference>
<dbReference type="CDD" id="cd00761">
    <property type="entry name" value="Glyco_tranf_GTA_type"/>
    <property type="match status" value="1"/>
</dbReference>
<dbReference type="SUPFAM" id="SSF53448">
    <property type="entry name" value="Nucleotide-diphospho-sugar transferases"/>
    <property type="match status" value="1"/>
</dbReference>
<comment type="caution">
    <text evidence="3">The sequence shown here is derived from an EMBL/GenBank/DDBJ whole genome shotgun (WGS) entry which is preliminary data.</text>
</comment>
<organism evidence="3 4">
    <name type="scientific">Promicromonospora thailandica</name>
    <dbReference type="NCBI Taxonomy" id="765201"/>
    <lineage>
        <taxon>Bacteria</taxon>
        <taxon>Bacillati</taxon>
        <taxon>Actinomycetota</taxon>
        <taxon>Actinomycetes</taxon>
        <taxon>Micrococcales</taxon>
        <taxon>Promicromonosporaceae</taxon>
        <taxon>Promicromonospora</taxon>
    </lineage>
</organism>
<feature type="region of interest" description="Disordered" evidence="1">
    <location>
        <begin position="260"/>
        <end position="280"/>
    </location>
</feature>
<evidence type="ECO:0000256" key="1">
    <source>
        <dbReference type="SAM" id="MobiDB-lite"/>
    </source>
</evidence>
<dbReference type="Proteomes" id="UP001139493">
    <property type="component" value="Unassembled WGS sequence"/>
</dbReference>
<evidence type="ECO:0000313" key="4">
    <source>
        <dbReference type="Proteomes" id="UP001139493"/>
    </source>
</evidence>
<dbReference type="InterPro" id="IPR029044">
    <property type="entry name" value="Nucleotide-diphossugar_trans"/>
</dbReference>
<evidence type="ECO:0000259" key="2">
    <source>
        <dbReference type="Pfam" id="PF00535"/>
    </source>
</evidence>
<dbReference type="Pfam" id="PF00535">
    <property type="entry name" value="Glycos_transf_2"/>
    <property type="match status" value="1"/>
</dbReference>
<dbReference type="PANTHER" id="PTHR43685">
    <property type="entry name" value="GLYCOSYLTRANSFERASE"/>
    <property type="match status" value="1"/>
</dbReference>
<sequence length="280" mass="30551">MARAPYAAPRVSVVLPTYNREAVLPTAIATVLDQTVPVHELLVVDDGSTDGTAAVVDRIAGHDPRVRYLHQPNSGASAARNRGIAEASGDVIAFQDSDDLWRLTFLETLLPHLGPDRLVFGSHVLHSRDGSSHVVPRGMVTDPVRVLRRRNIASTQTIVADAGLLARIGFDTALRRFQDWDLCLAVLAVPGARVVHVPRVVADVRREADSISEGSAAVRDQALRTVFRKHRRQFLRDPVALARIVLRAWGRPFLRGLVGLDPPRPRPRTGPVPVAPGPRS</sequence>
<dbReference type="InterPro" id="IPR001173">
    <property type="entry name" value="Glyco_trans_2-like"/>
</dbReference>
<dbReference type="Gene3D" id="3.90.550.10">
    <property type="entry name" value="Spore Coat Polysaccharide Biosynthesis Protein SpsA, Chain A"/>
    <property type="match status" value="1"/>
</dbReference>